<evidence type="ECO:0000256" key="1">
    <source>
        <dbReference type="ARBA" id="ARBA00022630"/>
    </source>
</evidence>
<dbReference type="Proteomes" id="UP000054007">
    <property type="component" value="Unassembled WGS sequence"/>
</dbReference>
<evidence type="ECO:0000259" key="6">
    <source>
        <dbReference type="Pfam" id="PF01494"/>
    </source>
</evidence>
<dbReference type="Gene3D" id="3.50.50.60">
    <property type="entry name" value="FAD/NAD(P)-binding domain"/>
    <property type="match status" value="1"/>
</dbReference>
<dbReference type="PANTHER" id="PTHR46972">
    <property type="entry name" value="MONOOXYGENASE ASQM-RELATED"/>
    <property type="match status" value="1"/>
</dbReference>
<evidence type="ECO:0000313" key="7">
    <source>
        <dbReference type="EMBL" id="KIY72597.1"/>
    </source>
</evidence>
<reference evidence="7 8" key="1">
    <citation type="journal article" date="2015" name="Fungal Genet. Biol.">
        <title>Evolution of novel wood decay mechanisms in Agaricales revealed by the genome sequences of Fistulina hepatica and Cylindrobasidium torrendii.</title>
        <authorList>
            <person name="Floudas D."/>
            <person name="Held B.W."/>
            <person name="Riley R."/>
            <person name="Nagy L.G."/>
            <person name="Koehler G."/>
            <person name="Ransdell A.S."/>
            <person name="Younus H."/>
            <person name="Chow J."/>
            <person name="Chiniquy J."/>
            <person name="Lipzen A."/>
            <person name="Tritt A."/>
            <person name="Sun H."/>
            <person name="Haridas S."/>
            <person name="LaButti K."/>
            <person name="Ohm R.A."/>
            <person name="Kues U."/>
            <person name="Blanchette R.A."/>
            <person name="Grigoriev I.V."/>
            <person name="Minto R.E."/>
            <person name="Hibbett D.S."/>
        </authorList>
    </citation>
    <scope>NUCLEOTIDE SEQUENCE [LARGE SCALE GENOMIC DNA]</scope>
    <source>
        <strain evidence="7 8">FP15055 ss-10</strain>
    </source>
</reference>
<organism evidence="7 8">
    <name type="scientific">Cylindrobasidium torrendii FP15055 ss-10</name>
    <dbReference type="NCBI Taxonomy" id="1314674"/>
    <lineage>
        <taxon>Eukaryota</taxon>
        <taxon>Fungi</taxon>
        <taxon>Dikarya</taxon>
        <taxon>Basidiomycota</taxon>
        <taxon>Agaricomycotina</taxon>
        <taxon>Agaricomycetes</taxon>
        <taxon>Agaricomycetidae</taxon>
        <taxon>Agaricales</taxon>
        <taxon>Marasmiineae</taxon>
        <taxon>Physalacriaceae</taxon>
        <taxon>Cylindrobasidium</taxon>
    </lineage>
</organism>
<evidence type="ECO:0000256" key="3">
    <source>
        <dbReference type="ARBA" id="ARBA00023002"/>
    </source>
</evidence>
<dbReference type="InterPro" id="IPR002938">
    <property type="entry name" value="FAD-bd"/>
</dbReference>
<dbReference type="InterPro" id="IPR036188">
    <property type="entry name" value="FAD/NAD-bd_sf"/>
</dbReference>
<evidence type="ECO:0000256" key="5">
    <source>
        <dbReference type="SAM" id="MobiDB-lite"/>
    </source>
</evidence>
<evidence type="ECO:0000256" key="4">
    <source>
        <dbReference type="ARBA" id="ARBA00023033"/>
    </source>
</evidence>
<keyword evidence="3" id="KW-0560">Oxidoreductase</keyword>
<dbReference type="OrthoDB" id="655030at2759"/>
<proteinExistence type="predicted"/>
<feature type="non-terminal residue" evidence="7">
    <location>
        <position position="345"/>
    </location>
</feature>
<sequence length="345" mass="37884">LPSTSISITVFESEPSASSRSQGGTLDIHTESGQRLIKAAGLLDAFKKIARPEGDVMKIADKHGVLHLDEAGEEAPRLSGKGPQDLGDRPEVDRRALRAMLIESIPAEIIKWGSKVAKVVSGDTGYTVVLADGKDSEVFDLVVGADGAWSRVRPLLTAETPFYAGVVSVEFHIHDVDSRFPDIARRVGAGTLAVLSDSRGLFAQRQGDGSVRTYAMFRASGEWLDEKAYDFSKDKQRFADDLFPGWSERDRELVLKANEDSVVLRRLHMLPRGHRWEHQPGLTLLGDAAHVMLPFGEGVNDALLDALQLGEQLIEAVKEKQDLSKAITAYEEGMFERAKEHVEES</sequence>
<protein>
    <submittedName>
        <fullName evidence="7">FAD binding domain protein</fullName>
    </submittedName>
</protein>
<evidence type="ECO:0000313" key="8">
    <source>
        <dbReference type="Proteomes" id="UP000054007"/>
    </source>
</evidence>
<feature type="compositionally biased region" description="Polar residues" evidence="5">
    <location>
        <begin position="1"/>
        <end position="24"/>
    </location>
</feature>
<keyword evidence="8" id="KW-1185">Reference proteome</keyword>
<keyword evidence="1" id="KW-0285">Flavoprotein</keyword>
<feature type="region of interest" description="Disordered" evidence="5">
    <location>
        <begin position="1"/>
        <end position="27"/>
    </location>
</feature>
<keyword evidence="4" id="KW-0503">Monooxygenase</keyword>
<dbReference type="PANTHER" id="PTHR46972:SF1">
    <property type="entry name" value="FAD DEPENDENT OXIDOREDUCTASE DOMAIN-CONTAINING PROTEIN"/>
    <property type="match status" value="1"/>
</dbReference>
<dbReference type="AlphaFoldDB" id="A0A0D7BQ72"/>
<dbReference type="Pfam" id="PF01494">
    <property type="entry name" value="FAD_binding_3"/>
    <property type="match status" value="1"/>
</dbReference>
<feature type="non-terminal residue" evidence="7">
    <location>
        <position position="1"/>
    </location>
</feature>
<dbReference type="GO" id="GO:0071949">
    <property type="term" value="F:FAD binding"/>
    <property type="evidence" value="ECO:0007669"/>
    <property type="project" value="InterPro"/>
</dbReference>
<evidence type="ECO:0000256" key="2">
    <source>
        <dbReference type="ARBA" id="ARBA00022827"/>
    </source>
</evidence>
<gene>
    <name evidence="7" type="ORF">CYLTODRAFT_336121</name>
</gene>
<dbReference type="STRING" id="1314674.A0A0D7BQ72"/>
<dbReference type="SUPFAM" id="SSF51905">
    <property type="entry name" value="FAD/NAD(P)-binding domain"/>
    <property type="match status" value="1"/>
</dbReference>
<name>A0A0D7BQ72_9AGAR</name>
<dbReference type="EMBL" id="KN880442">
    <property type="protein sequence ID" value="KIY72597.1"/>
    <property type="molecule type" value="Genomic_DNA"/>
</dbReference>
<keyword evidence="2" id="KW-0274">FAD</keyword>
<accession>A0A0D7BQ72</accession>
<dbReference type="GO" id="GO:0004497">
    <property type="term" value="F:monooxygenase activity"/>
    <property type="evidence" value="ECO:0007669"/>
    <property type="project" value="UniProtKB-KW"/>
</dbReference>
<feature type="domain" description="FAD-binding" evidence="6">
    <location>
        <begin position="7"/>
        <end position="343"/>
    </location>
</feature>